<accession>D4B9M5</accession>
<dbReference type="HOGENOM" id="CLU_2932945_0_0_6"/>
<evidence type="ECO:0000313" key="1">
    <source>
        <dbReference type="EMBL" id="EFE08886.1"/>
    </source>
</evidence>
<protein>
    <submittedName>
        <fullName evidence="1">Uncharacterized protein</fullName>
    </submittedName>
</protein>
<evidence type="ECO:0000313" key="2">
    <source>
        <dbReference type="Proteomes" id="UP000003880"/>
    </source>
</evidence>
<dbReference type="Proteomes" id="UP000003880">
    <property type="component" value="Unassembled WGS sequence"/>
</dbReference>
<comment type="caution">
    <text evidence="1">The sequence shown here is derived from an EMBL/GenBank/DDBJ whole genome shotgun (WGS) entry which is preliminary data.</text>
</comment>
<proteinExistence type="predicted"/>
<reference evidence="1 2" key="1">
    <citation type="submission" date="2010-02" db="EMBL/GenBank/DDBJ databases">
        <authorList>
            <person name="Weinstock G."/>
            <person name="Sodergren E."/>
            <person name="Clifton S."/>
            <person name="Fulton L."/>
            <person name="Fulton B."/>
            <person name="Courtney L."/>
            <person name="Fronick C."/>
            <person name="Harrison M."/>
            <person name="Strong C."/>
            <person name="Farmer C."/>
            <person name="Delahaunty K."/>
            <person name="Markovic C."/>
            <person name="Hall O."/>
            <person name="Minx P."/>
            <person name="Tomlinson C."/>
            <person name="Mitreva M."/>
            <person name="Nelson J."/>
            <person name="Hou S."/>
            <person name="Wollam A."/>
            <person name="Pepin K.H."/>
            <person name="Johnson M."/>
            <person name="Bhonagiri V."/>
            <person name="Zhang X."/>
            <person name="Suruliraj S."/>
            <person name="Warren W."/>
            <person name="Chinwalla A."/>
            <person name="Mardis E.R."/>
            <person name="Wilson R.K."/>
        </authorList>
    </citation>
    <scope>NUCLEOTIDE SEQUENCE [LARGE SCALE GENOMIC DNA]</scope>
    <source>
        <strain evidence="1 2">ATCC 29220</strain>
    </source>
</reference>
<organism evidence="1 2">
    <name type="scientific">Citrobacter youngae ATCC 29220</name>
    <dbReference type="NCBI Taxonomy" id="500640"/>
    <lineage>
        <taxon>Bacteria</taxon>
        <taxon>Pseudomonadati</taxon>
        <taxon>Pseudomonadota</taxon>
        <taxon>Gammaproteobacteria</taxon>
        <taxon>Enterobacterales</taxon>
        <taxon>Enterobacteriaceae</taxon>
        <taxon>Citrobacter</taxon>
        <taxon>Citrobacter freundii complex</taxon>
    </lineage>
</organism>
<sequence length="60" mass="7264">MKLLYERFAVVIPHGLLLLRLRQNGRVIRFSLISTKIDILQRRLKALTVWERFQCIKERN</sequence>
<dbReference type="AlphaFoldDB" id="D4B9M5"/>
<dbReference type="EMBL" id="ABWL02000006">
    <property type="protein sequence ID" value="EFE08886.1"/>
    <property type="molecule type" value="Genomic_DNA"/>
</dbReference>
<gene>
    <name evidence="1" type="ORF">CIT292_07165</name>
</gene>
<name>D4B9M5_9ENTR</name>